<name>A0A8W8M6A3_MAGGI</name>
<feature type="compositionally biased region" description="Low complexity" evidence="9">
    <location>
        <begin position="1255"/>
        <end position="1272"/>
    </location>
</feature>
<feature type="compositionally biased region" description="Low complexity" evidence="9">
    <location>
        <begin position="643"/>
        <end position="667"/>
    </location>
</feature>
<reference evidence="11" key="1">
    <citation type="submission" date="2022-08" db="UniProtKB">
        <authorList>
            <consortium name="EnsemblMetazoa"/>
        </authorList>
    </citation>
    <scope>IDENTIFICATION</scope>
    <source>
        <strain evidence="11">05x7-T-G4-1.051#20</strain>
    </source>
</reference>
<feature type="compositionally biased region" description="Low complexity" evidence="9">
    <location>
        <begin position="1279"/>
        <end position="1318"/>
    </location>
</feature>
<dbReference type="GO" id="GO:0016592">
    <property type="term" value="C:mediator complex"/>
    <property type="evidence" value="ECO:0007669"/>
    <property type="project" value="InterPro"/>
</dbReference>
<feature type="compositionally biased region" description="Low complexity" evidence="9">
    <location>
        <begin position="1442"/>
        <end position="1463"/>
    </location>
</feature>
<dbReference type="Pfam" id="PF10744">
    <property type="entry name" value="Med1"/>
    <property type="match status" value="1"/>
</dbReference>
<evidence type="ECO:0000256" key="4">
    <source>
        <dbReference type="ARBA" id="ARBA00023015"/>
    </source>
</evidence>
<feature type="compositionally biased region" description="Polar residues" evidence="9">
    <location>
        <begin position="1572"/>
        <end position="1624"/>
    </location>
</feature>
<dbReference type="GO" id="GO:0045944">
    <property type="term" value="P:positive regulation of transcription by RNA polymerase II"/>
    <property type="evidence" value="ECO:0007669"/>
    <property type="project" value="UniProtKB-ARBA"/>
</dbReference>
<feature type="compositionally biased region" description="Low complexity" evidence="9">
    <location>
        <begin position="1343"/>
        <end position="1369"/>
    </location>
</feature>
<feature type="compositionally biased region" description="Polar residues" evidence="9">
    <location>
        <begin position="1464"/>
        <end position="1477"/>
    </location>
</feature>
<feature type="compositionally biased region" description="Basic and acidic residues" evidence="9">
    <location>
        <begin position="1664"/>
        <end position="1678"/>
    </location>
</feature>
<proteinExistence type="inferred from homology"/>
<dbReference type="EnsemblMetazoa" id="G31556.1">
    <property type="protein sequence ID" value="G31556.1:cds"/>
    <property type="gene ID" value="G31556"/>
</dbReference>
<organism evidence="11 12">
    <name type="scientific">Magallana gigas</name>
    <name type="common">Pacific oyster</name>
    <name type="synonym">Crassostrea gigas</name>
    <dbReference type="NCBI Taxonomy" id="29159"/>
    <lineage>
        <taxon>Eukaryota</taxon>
        <taxon>Metazoa</taxon>
        <taxon>Spiralia</taxon>
        <taxon>Lophotrochozoa</taxon>
        <taxon>Mollusca</taxon>
        <taxon>Bivalvia</taxon>
        <taxon>Autobranchia</taxon>
        <taxon>Pteriomorphia</taxon>
        <taxon>Ostreida</taxon>
        <taxon>Ostreoidea</taxon>
        <taxon>Ostreidae</taxon>
        <taxon>Magallana</taxon>
    </lineage>
</organism>
<keyword evidence="7" id="KW-0539">Nucleus</keyword>
<evidence type="ECO:0000259" key="10">
    <source>
        <dbReference type="Pfam" id="PF10744"/>
    </source>
</evidence>
<feature type="compositionally biased region" description="Basic and acidic residues" evidence="9">
    <location>
        <begin position="1739"/>
        <end position="1751"/>
    </location>
</feature>
<feature type="compositionally biased region" description="Polar residues" evidence="9">
    <location>
        <begin position="1116"/>
        <end position="1139"/>
    </location>
</feature>
<feature type="compositionally biased region" description="Basic residues" evidence="9">
    <location>
        <begin position="1044"/>
        <end position="1059"/>
    </location>
</feature>
<dbReference type="PANTHER" id="PTHR12881:SF10">
    <property type="entry name" value="MEDIATOR OF RNA POLYMERASE II TRANSCRIPTION SUBUNIT 1"/>
    <property type="match status" value="1"/>
</dbReference>
<feature type="compositionally biased region" description="Low complexity" evidence="9">
    <location>
        <begin position="1413"/>
        <end position="1425"/>
    </location>
</feature>
<dbReference type="OMA" id="QFTIMFE"/>
<dbReference type="GO" id="GO:0003712">
    <property type="term" value="F:transcription coregulator activity"/>
    <property type="evidence" value="ECO:0007669"/>
    <property type="project" value="InterPro"/>
</dbReference>
<protein>
    <recommendedName>
        <fullName evidence="3">Mediator of RNA polymerase II transcription subunit 1</fullName>
    </recommendedName>
    <alternativeName>
        <fullName evidence="8">Mediator complex subunit 1</fullName>
    </alternativeName>
</protein>
<feature type="region of interest" description="Disordered" evidence="9">
    <location>
        <begin position="1829"/>
        <end position="1922"/>
    </location>
</feature>
<feature type="compositionally biased region" description="Polar residues" evidence="9">
    <location>
        <begin position="1375"/>
        <end position="1406"/>
    </location>
</feature>
<feature type="region of interest" description="Disordered" evidence="9">
    <location>
        <begin position="579"/>
        <end position="705"/>
    </location>
</feature>
<keyword evidence="5" id="KW-0010">Activator</keyword>
<dbReference type="InterPro" id="IPR051999">
    <property type="entry name" value="Mediator_complex_subunit_1"/>
</dbReference>
<feature type="compositionally biased region" description="Polar residues" evidence="9">
    <location>
        <begin position="1097"/>
        <end position="1106"/>
    </location>
</feature>
<evidence type="ECO:0000256" key="5">
    <source>
        <dbReference type="ARBA" id="ARBA00023159"/>
    </source>
</evidence>
<feature type="compositionally biased region" description="Polar residues" evidence="9">
    <location>
        <begin position="1426"/>
        <end position="1441"/>
    </location>
</feature>
<feature type="domain" description="Mediator complex subunit Med1" evidence="10">
    <location>
        <begin position="76"/>
        <end position="431"/>
    </location>
</feature>
<evidence type="ECO:0000313" key="11">
    <source>
        <dbReference type="EnsemblMetazoa" id="G31556.1:cds"/>
    </source>
</evidence>
<keyword evidence="6" id="KW-0804">Transcription</keyword>
<dbReference type="Proteomes" id="UP000005408">
    <property type="component" value="Unassembled WGS sequence"/>
</dbReference>
<feature type="compositionally biased region" description="Polar residues" evidence="9">
    <location>
        <begin position="1857"/>
        <end position="1869"/>
    </location>
</feature>
<feature type="compositionally biased region" description="Polar residues" evidence="9">
    <location>
        <begin position="1832"/>
        <end position="1847"/>
    </location>
</feature>
<comment type="similarity">
    <text evidence="2">Belongs to the Mediator complex subunit 1 family.</text>
</comment>
<dbReference type="PANTHER" id="PTHR12881">
    <property type="entry name" value="MEDIATOR OF RNA POLYMERASE II TRANSCRIPTION SUBUNIT 1"/>
    <property type="match status" value="1"/>
</dbReference>
<feature type="compositionally biased region" description="Polar residues" evidence="9">
    <location>
        <begin position="1196"/>
        <end position="1233"/>
    </location>
</feature>
<feature type="compositionally biased region" description="Low complexity" evidence="9">
    <location>
        <begin position="1234"/>
        <end position="1248"/>
    </location>
</feature>
<evidence type="ECO:0000256" key="9">
    <source>
        <dbReference type="SAM" id="MobiDB-lite"/>
    </source>
</evidence>
<feature type="region of interest" description="Disordered" evidence="9">
    <location>
        <begin position="1734"/>
        <end position="1779"/>
    </location>
</feature>
<evidence type="ECO:0000256" key="8">
    <source>
        <dbReference type="ARBA" id="ARBA00031254"/>
    </source>
</evidence>
<sequence>MAASLRISLNNMENGDISSGVLSSKERDLKRQMEKLHRCYMKKKEWKDSMRVVQQSMSREKKMLMETDKEPGSLRSCLDRLQSCIKVVSQQTLLERLETTSRLVDLSFTPPTGTENSAIISSEMFRIEIIFDPGGLVKDVRISHQGEPTSCDEITEVLRQGNFDEFIVHLKGLQSIYNISGDRKQKSKAYLALQALETDLNSLAQLQSSIKGVSNCIHKSPLGILLPRKGGCPMKLVYFVSPYDLLNKRTRSPHPMTVEAITEHGLGQSVTVCIEPHSHRRLQTIPLMSVVPQDGKSLPSFQALSQVNSTSLPACFTLMLARPIPVAMSVIHAIQEVTDIDVITEGEPESLLKLILAQSSGGKLSPGSEFFVTLPDQQHAYYLRDIGESSLDQTAKMVSRIPFTHPTNVANILNLLRQQLLFNTVISSCIRPYAKQDLMSSVVFELVCTSLQQFTIMFEHPLQDTMVTAEVDLSDITGVKFKVSIGEDGEDLLSDDAASKIFQRCWSVPVTLRSIIHKVSEQLRKEPSPEPVAMEIEQPPFVMPQEVTFATPYLPAMDSKSISSPGNMVLPNAKIPQGYGGIPPNTTQGAMLPPPIVEDSKKLDDDVPSSNPLLVTLLDQDSPDPDPPSVPESPMLSRLLEDSPSNNNTNSSLNNNNNVANLASSVPAPLKPGRGRPPKRKSVTDPPKGKSPKHRLTDNEYQSQSLSFESLTSSFDSDFQNASMDSQRFPHFSLSSPIDLTDDSVNPLRGLENTLDSIQSKQSMHHSGDPLANLTSELDSIQDVSIFSQTNSVPKNMARSTSLEGILNRSGEVSRTKDLHKPHHLQDSVPTNQARKTLVRQNSVGKVAQYQHQISIDSNDSFKAGSNLSFSRSTSFTHGNTSDSDTSLYSTRSFDLSDSFNNLSPVSNSSISRHDIGGDLATEFKPELKLGHKDLRSLLMSSPNENSLLQSEKLKIKNAKGKMRMKLSGIKNSDLLGINRKKSSAEAYDFNSDEEDSNDLSMITASPTGLQLFNKSKTAKHLLNKIGKGDKLKKKEAKSTEPGKRKRDKKEKEHKKKKRLDSNSRATSCEMYSATPVESEDKTSTKLKIIKSVGVSMENSPRSSPSGREKGDGTRKSSINSQKSLKNSHKSLSMTSVNVSKEDSKLMTKTPKIKLKPIAIPPSSAVSNAKTPTPTSSPGSATPTSTTIGRIGAVSILTSGNSKAGGTTPSPGKVSTPTSAKTQPTFGGSKSFPSNKSVASSSTSLKAASAERKLSQSGRLSSGISKSSNGKYSSDRKSGSPSVSGSKSGLNSSKSLNSSSKGQSSNSFSKNSNNPLNSVLSFLNPKDKGLSSLPRIPKISSASSSNNNTKPTVSVTSTSVSTTTSVSTSIAGMSKLTTVNSHSNTKVSVSNNPHQGGVRNSPNTPGTPKIFPANSKNSANLNSKSTLVNSPNVRGSQMGSRSPSVNAANNKSPSSSNGKSPLSHTSNKLGINGRPPSNSNPPKTPVGSNTAHPLKTPTPGSGHNNGSPNINKPIPISTPPPTTTINKSNPQTSSPSSYPPKATPTGDQSPSVSNLSRNSPLLSQGPPGKTPNLITKVSESPKSISVTTASKVTSPIMVSTDTPPKTTTPGSMVSPTTSCPSSNAKMRPRKSSLSAVIDKLTNAKVPHGVGGETNRQNSLDEGGEQAKGKTENALDGLDKASNGLERQSVSEPKKADSSDKNLPSKDSPSGIDKNKDLKIVDNSRNLFASLLKSASENFTSKHDKDDKENVSKSETGGKPGDSSEDVSMQSVCKKSPKVIPKVNGETNVTVDNSIRKGEGDVFKVPTPKSVVSVDENDCEDIENMSVRRKARISTTKPVLSPASSGGSPENLIIDCQSPRQHGKNNSLNSPKCIVDLNDENKKLSPVTVVNNRQKTHTPSPKPKHSPNPSPKSVQHSSPAGMLEIDDDLMNEAIMGFTS</sequence>
<keyword evidence="12" id="KW-1185">Reference proteome</keyword>
<evidence type="ECO:0000256" key="7">
    <source>
        <dbReference type="ARBA" id="ARBA00023242"/>
    </source>
</evidence>
<dbReference type="InterPro" id="IPR019680">
    <property type="entry name" value="Mediator_Med1"/>
</dbReference>
<evidence type="ECO:0000313" key="12">
    <source>
        <dbReference type="Proteomes" id="UP000005408"/>
    </source>
</evidence>
<evidence type="ECO:0000256" key="1">
    <source>
        <dbReference type="ARBA" id="ARBA00004123"/>
    </source>
</evidence>
<evidence type="ECO:0000256" key="6">
    <source>
        <dbReference type="ARBA" id="ARBA00023163"/>
    </source>
</evidence>
<feature type="region of interest" description="Disordered" evidence="9">
    <location>
        <begin position="1025"/>
        <end position="1718"/>
    </location>
</feature>
<accession>A0A8W8M6A3</accession>
<keyword evidence="4" id="KW-0805">Transcription regulation</keyword>
<evidence type="ECO:0000256" key="2">
    <source>
        <dbReference type="ARBA" id="ARBA00006210"/>
    </source>
</evidence>
<dbReference type="OrthoDB" id="2281547at2759"/>
<feature type="compositionally biased region" description="Basic and acidic residues" evidence="9">
    <location>
        <begin position="1691"/>
        <end position="1703"/>
    </location>
</feature>
<comment type="subcellular location">
    <subcellularLocation>
        <location evidence="1">Nucleus</location>
    </subcellularLocation>
</comment>
<evidence type="ECO:0000256" key="3">
    <source>
        <dbReference type="ARBA" id="ARBA00020612"/>
    </source>
</evidence>
<feature type="compositionally biased region" description="Low complexity" evidence="9">
    <location>
        <begin position="1171"/>
        <end position="1187"/>
    </location>
</feature>
<feature type="compositionally biased region" description="Polar residues" evidence="9">
    <location>
        <begin position="1545"/>
        <end position="1562"/>
    </location>
</feature>
<feature type="region of interest" description="Disordered" evidence="9">
    <location>
        <begin position="813"/>
        <end position="833"/>
    </location>
</feature>